<evidence type="ECO:0000313" key="1">
    <source>
        <dbReference type="EMBL" id="MPL69339.1"/>
    </source>
</evidence>
<name>A0A644TRR8_9ZZZZ</name>
<comment type="caution">
    <text evidence="1">The sequence shown here is derived from an EMBL/GenBank/DDBJ whole genome shotgun (WGS) entry which is preliminary data.</text>
</comment>
<accession>A0A644TRR8</accession>
<protein>
    <recommendedName>
        <fullName evidence="2">CheW-like domain-containing protein</fullName>
    </recommendedName>
</protein>
<proteinExistence type="predicted"/>
<organism evidence="1">
    <name type="scientific">bioreactor metagenome</name>
    <dbReference type="NCBI Taxonomy" id="1076179"/>
    <lineage>
        <taxon>unclassified sequences</taxon>
        <taxon>metagenomes</taxon>
        <taxon>ecological metagenomes</taxon>
    </lineage>
</organism>
<reference evidence="1" key="1">
    <citation type="submission" date="2019-08" db="EMBL/GenBank/DDBJ databases">
        <authorList>
            <person name="Kucharzyk K."/>
            <person name="Murdoch R.W."/>
            <person name="Higgins S."/>
            <person name="Loffler F."/>
        </authorList>
    </citation>
    <scope>NUCLEOTIDE SEQUENCE</scope>
</reference>
<dbReference type="AlphaFoldDB" id="A0A644TRR8"/>
<sequence>MEAAPSLTSANECIRGIGKDADRLLILVDLSKLITANEIEAIGVA</sequence>
<gene>
    <name evidence="1" type="ORF">SDC9_15078</name>
</gene>
<dbReference type="EMBL" id="VSSQ01000046">
    <property type="protein sequence ID" value="MPL69339.1"/>
    <property type="molecule type" value="Genomic_DNA"/>
</dbReference>
<evidence type="ECO:0008006" key="2">
    <source>
        <dbReference type="Google" id="ProtNLM"/>
    </source>
</evidence>